<accession>A0AAV4MKB9</accession>
<proteinExistence type="predicted"/>
<name>A0AAV4MKB9_CAEEX</name>
<keyword evidence="2" id="KW-1185">Reference proteome</keyword>
<organism evidence="1 2">
    <name type="scientific">Caerostris extrusa</name>
    <name type="common">Bark spider</name>
    <name type="synonym">Caerostris bankana</name>
    <dbReference type="NCBI Taxonomy" id="172846"/>
    <lineage>
        <taxon>Eukaryota</taxon>
        <taxon>Metazoa</taxon>
        <taxon>Ecdysozoa</taxon>
        <taxon>Arthropoda</taxon>
        <taxon>Chelicerata</taxon>
        <taxon>Arachnida</taxon>
        <taxon>Araneae</taxon>
        <taxon>Araneomorphae</taxon>
        <taxon>Entelegynae</taxon>
        <taxon>Araneoidea</taxon>
        <taxon>Araneidae</taxon>
        <taxon>Caerostris</taxon>
    </lineage>
</organism>
<evidence type="ECO:0000313" key="1">
    <source>
        <dbReference type="EMBL" id="GIX72952.1"/>
    </source>
</evidence>
<evidence type="ECO:0000313" key="2">
    <source>
        <dbReference type="Proteomes" id="UP001054945"/>
    </source>
</evidence>
<reference evidence="1 2" key="1">
    <citation type="submission" date="2021-06" db="EMBL/GenBank/DDBJ databases">
        <title>Caerostris extrusa draft genome.</title>
        <authorList>
            <person name="Kono N."/>
            <person name="Arakawa K."/>
        </authorList>
    </citation>
    <scope>NUCLEOTIDE SEQUENCE [LARGE SCALE GENOMIC DNA]</scope>
</reference>
<dbReference type="Proteomes" id="UP001054945">
    <property type="component" value="Unassembled WGS sequence"/>
</dbReference>
<protein>
    <submittedName>
        <fullName evidence="1">Uncharacterized protein</fullName>
    </submittedName>
</protein>
<gene>
    <name evidence="1" type="ORF">CEXT_194171</name>
</gene>
<sequence length="90" mass="10268">MQEEEDDDRITVRCMNFNNPFVGRRPQDIGLWDSDNICGIDGISLMKMQEDDRVTVRCINFNDPFVGGTRKSICLWDNNGLCGIVVIPLM</sequence>
<dbReference type="EMBL" id="BPLR01002363">
    <property type="protein sequence ID" value="GIX72952.1"/>
    <property type="molecule type" value="Genomic_DNA"/>
</dbReference>
<dbReference type="AlphaFoldDB" id="A0AAV4MKB9"/>
<comment type="caution">
    <text evidence="1">The sequence shown here is derived from an EMBL/GenBank/DDBJ whole genome shotgun (WGS) entry which is preliminary data.</text>
</comment>